<accession>A0A7J9DD45</accession>
<dbReference type="InterPro" id="IPR012337">
    <property type="entry name" value="RNaseH-like_sf"/>
</dbReference>
<evidence type="ECO:0000259" key="1">
    <source>
        <dbReference type="Pfam" id="PF13456"/>
    </source>
</evidence>
<dbReference type="Gene3D" id="3.30.420.10">
    <property type="entry name" value="Ribonuclease H-like superfamily/Ribonuclease H"/>
    <property type="match status" value="2"/>
</dbReference>
<evidence type="ECO:0000313" key="2">
    <source>
        <dbReference type="EMBL" id="MBA0758538.1"/>
    </source>
</evidence>
<dbReference type="PANTHER" id="PTHR47074:SF48">
    <property type="entry name" value="POLYNUCLEOTIDYL TRANSFERASE, RIBONUCLEASE H-LIKE SUPERFAMILY PROTEIN"/>
    <property type="match status" value="1"/>
</dbReference>
<dbReference type="EMBL" id="JABEZW010000001">
    <property type="protein sequence ID" value="MBA0758538.1"/>
    <property type="molecule type" value="Genomic_DNA"/>
</dbReference>
<reference evidence="2 3" key="1">
    <citation type="journal article" date="2019" name="Genome Biol. Evol.">
        <title>Insights into the evolution of the New World diploid cottons (Gossypium, subgenus Houzingenia) based on genome sequencing.</title>
        <authorList>
            <person name="Grover C.E."/>
            <person name="Arick M.A. 2nd"/>
            <person name="Thrash A."/>
            <person name="Conover J.L."/>
            <person name="Sanders W.S."/>
            <person name="Peterson D.G."/>
            <person name="Frelichowski J.E."/>
            <person name="Scheffler J.A."/>
            <person name="Scheffler B.E."/>
            <person name="Wendel J.F."/>
        </authorList>
    </citation>
    <scope>NUCLEOTIDE SEQUENCE [LARGE SCALE GENOMIC DNA]</scope>
    <source>
        <strain evidence="2">8</strain>
        <tissue evidence="2">Leaf</tissue>
    </source>
</reference>
<dbReference type="InterPro" id="IPR044730">
    <property type="entry name" value="RNase_H-like_dom_plant"/>
</dbReference>
<dbReference type="InterPro" id="IPR002156">
    <property type="entry name" value="RNaseH_domain"/>
</dbReference>
<dbReference type="GO" id="GO:0004523">
    <property type="term" value="F:RNA-DNA hybrid ribonuclease activity"/>
    <property type="evidence" value="ECO:0007669"/>
    <property type="project" value="InterPro"/>
</dbReference>
<dbReference type="InterPro" id="IPR036397">
    <property type="entry name" value="RNaseH_sf"/>
</dbReference>
<gene>
    <name evidence="2" type="ORF">Gotri_021521</name>
</gene>
<dbReference type="CDD" id="cd06222">
    <property type="entry name" value="RNase_H_like"/>
    <property type="match status" value="1"/>
</dbReference>
<proteinExistence type="predicted"/>
<evidence type="ECO:0000313" key="3">
    <source>
        <dbReference type="Proteomes" id="UP000593568"/>
    </source>
</evidence>
<organism evidence="2 3">
    <name type="scientific">Gossypium trilobum</name>
    <dbReference type="NCBI Taxonomy" id="34281"/>
    <lineage>
        <taxon>Eukaryota</taxon>
        <taxon>Viridiplantae</taxon>
        <taxon>Streptophyta</taxon>
        <taxon>Embryophyta</taxon>
        <taxon>Tracheophyta</taxon>
        <taxon>Spermatophyta</taxon>
        <taxon>Magnoliopsida</taxon>
        <taxon>eudicotyledons</taxon>
        <taxon>Gunneridae</taxon>
        <taxon>Pentapetalae</taxon>
        <taxon>rosids</taxon>
        <taxon>malvids</taxon>
        <taxon>Malvales</taxon>
        <taxon>Malvaceae</taxon>
        <taxon>Malvoideae</taxon>
        <taxon>Gossypium</taxon>
    </lineage>
</organism>
<feature type="domain" description="RNase H type-1" evidence="1">
    <location>
        <begin position="181"/>
        <end position="300"/>
    </location>
</feature>
<dbReference type="InterPro" id="IPR052929">
    <property type="entry name" value="RNase_H-like_EbsB-rel"/>
</dbReference>
<protein>
    <recommendedName>
        <fullName evidence="1">RNase H type-1 domain-containing protein</fullName>
    </recommendedName>
</protein>
<dbReference type="PANTHER" id="PTHR47074">
    <property type="entry name" value="BNAC02G40300D PROTEIN"/>
    <property type="match status" value="1"/>
</dbReference>
<sequence length="328" mass="37239">MLQMGILEVEVFDIWGIDFMEPFLSSFGNLYILLVVGYVSKWVEAVALPTNDTKSIVRFLRKKYFSRFGTLGALISILNNICLRCKNREETLIHAMKDCPKAREILVAGGLNDRLLDRNYINCIDWLEDVFQDLDNKAAADFLTLLWNNWNDRNNTVLKRKMEAVVKKRWTKPPVGCVKVNVDATVLNGCTGVGAVARDHDGFVIGGCYNFQKTAMDISGAEVEAFKVGLKLEKNLNVGRLIVESDSAILVNAVNKRRLDITILGQCIRSECDVFSSFESVQVKWTNRNSNYAADFLCKLAIRNENDLYFDMEYPMDIHNIIIRDAIN</sequence>
<dbReference type="SUPFAM" id="SSF53098">
    <property type="entry name" value="Ribonuclease H-like"/>
    <property type="match status" value="2"/>
</dbReference>
<dbReference type="GO" id="GO:0003676">
    <property type="term" value="F:nucleic acid binding"/>
    <property type="evidence" value="ECO:0007669"/>
    <property type="project" value="InterPro"/>
</dbReference>
<dbReference type="AlphaFoldDB" id="A0A7J9DD45"/>
<name>A0A7J9DD45_9ROSI</name>
<comment type="caution">
    <text evidence="2">The sequence shown here is derived from an EMBL/GenBank/DDBJ whole genome shotgun (WGS) entry which is preliminary data.</text>
</comment>
<keyword evidence="3" id="KW-1185">Reference proteome</keyword>
<dbReference type="Proteomes" id="UP000593568">
    <property type="component" value="Unassembled WGS sequence"/>
</dbReference>
<dbReference type="Pfam" id="PF13456">
    <property type="entry name" value="RVT_3"/>
    <property type="match status" value="1"/>
</dbReference>